<evidence type="ECO:0000313" key="1">
    <source>
        <dbReference type="EMBL" id="EXI77982.1"/>
    </source>
</evidence>
<reference evidence="1 2" key="1">
    <citation type="submission" date="2014-02" db="EMBL/GenBank/DDBJ databases">
        <title>Expanding our view of genomic diversity in Candidatus Accumulibacter clades.</title>
        <authorList>
            <person name="Skennerton C.T."/>
            <person name="Barr J.J."/>
            <person name="Slater F.R."/>
            <person name="Bond P.L."/>
            <person name="Tyson G.W."/>
        </authorList>
    </citation>
    <scope>NUCLEOTIDE SEQUENCE [LARGE SCALE GENOMIC DNA]</scope>
    <source>
        <strain evidence="2">BA-92</strain>
    </source>
</reference>
<protein>
    <submittedName>
        <fullName evidence="1">Uncharacterized protein</fullName>
    </submittedName>
</protein>
<dbReference type="Proteomes" id="UP000021816">
    <property type="component" value="Unassembled WGS sequence"/>
</dbReference>
<accession>A0A011PLX3</accession>
<gene>
    <name evidence="1" type="ORF">AW10_03366</name>
</gene>
<dbReference type="AlphaFoldDB" id="A0A011PLX3"/>
<name>A0A011PLX3_9PROT</name>
<dbReference type="EMBL" id="JEMX01000086">
    <property type="protein sequence ID" value="EXI77982.1"/>
    <property type="molecule type" value="Genomic_DNA"/>
</dbReference>
<evidence type="ECO:0000313" key="2">
    <source>
        <dbReference type="Proteomes" id="UP000021816"/>
    </source>
</evidence>
<comment type="caution">
    <text evidence="1">The sequence shown here is derived from an EMBL/GenBank/DDBJ whole genome shotgun (WGS) entry which is preliminary data.</text>
</comment>
<proteinExistence type="predicted"/>
<organism evidence="1 2">
    <name type="scientific">Candidatus Accumulibacter appositus</name>
    <dbReference type="NCBI Taxonomy" id="1454003"/>
    <lineage>
        <taxon>Bacteria</taxon>
        <taxon>Pseudomonadati</taxon>
        <taxon>Pseudomonadota</taxon>
        <taxon>Betaproteobacteria</taxon>
        <taxon>Candidatus Accumulibacter</taxon>
    </lineage>
</organism>
<sequence>MADIEARSGFLAVLLAFDADAVLVAVHDRVLAAHHAADRAQRLGELILRRHCRALLGSDVLGLPALELGQVGLRPGVPGLRGFVPHGAGRLGGDAFAVGNGEILARRGGLWLLGSGLGSGRRCPSGKGGGGHTGRDIPGLFLTIPARTQRLRLVLLRVGNVDPDLAGLTGLAGRVYLAGLGTLLLAFVFSDLPLQVLVVEECGDVGRLARFSGGGNLLVGAVGVAAHPFFLDSRQPGRLLVRVDRVEARVGNCRFAVA</sequence>